<reference evidence="1" key="1">
    <citation type="journal article" date="2020" name="Nature">
        <title>Giant virus diversity and host interactions through global metagenomics.</title>
        <authorList>
            <person name="Schulz F."/>
            <person name="Roux S."/>
            <person name="Paez-Espino D."/>
            <person name="Jungbluth S."/>
            <person name="Walsh D.A."/>
            <person name="Denef V.J."/>
            <person name="McMahon K.D."/>
            <person name="Konstantinidis K.T."/>
            <person name="Eloe-Fadrosh E.A."/>
            <person name="Kyrpides N.C."/>
            <person name="Woyke T."/>
        </authorList>
    </citation>
    <scope>NUCLEOTIDE SEQUENCE</scope>
    <source>
        <strain evidence="1">GVMAG-M-3300023174-60</strain>
    </source>
</reference>
<name>A0A6C0DVL8_9ZZZZ</name>
<organism evidence="1">
    <name type="scientific">viral metagenome</name>
    <dbReference type="NCBI Taxonomy" id="1070528"/>
    <lineage>
        <taxon>unclassified sequences</taxon>
        <taxon>metagenomes</taxon>
        <taxon>organismal metagenomes</taxon>
    </lineage>
</organism>
<evidence type="ECO:0000313" key="1">
    <source>
        <dbReference type="EMBL" id="QHT20323.1"/>
    </source>
</evidence>
<sequence length="74" mass="8657">MRRNTNKRSLIKIRNYTAFIPKTMKATRRFSKAAVNKIGYFLKNTTSTLKKTTKRLDKRVARSIGSLTKKHSRK</sequence>
<protein>
    <submittedName>
        <fullName evidence="1">Uncharacterized protein</fullName>
    </submittedName>
</protein>
<accession>A0A6C0DVL8</accession>
<dbReference type="EMBL" id="MN739677">
    <property type="protein sequence ID" value="QHT20323.1"/>
    <property type="molecule type" value="Genomic_DNA"/>
</dbReference>
<proteinExistence type="predicted"/>
<dbReference type="AlphaFoldDB" id="A0A6C0DVL8"/>